<organism evidence="7 8">
    <name type="scientific">Roseburia inulinivorans DSM 16841</name>
    <dbReference type="NCBI Taxonomy" id="622312"/>
    <lineage>
        <taxon>Bacteria</taxon>
        <taxon>Bacillati</taxon>
        <taxon>Bacillota</taxon>
        <taxon>Clostridia</taxon>
        <taxon>Lachnospirales</taxon>
        <taxon>Lachnospiraceae</taxon>
        <taxon>Roseburia</taxon>
    </lineage>
</organism>
<name>C0FZV2_9FIRM</name>
<dbReference type="GO" id="GO:0016491">
    <property type="term" value="F:oxidoreductase activity"/>
    <property type="evidence" value="ECO:0007669"/>
    <property type="project" value="UniProtKB-KW"/>
</dbReference>
<dbReference type="PANTHER" id="PTHR43673">
    <property type="entry name" value="NAD(P)H NITROREDUCTASE YDGI-RELATED"/>
    <property type="match status" value="1"/>
</dbReference>
<dbReference type="PROSITE" id="PS51379">
    <property type="entry name" value="4FE4S_FER_2"/>
    <property type="match status" value="2"/>
</dbReference>
<evidence type="ECO:0000256" key="3">
    <source>
        <dbReference type="ARBA" id="ARBA00023002"/>
    </source>
</evidence>
<dbReference type="Gene3D" id="3.40.109.10">
    <property type="entry name" value="NADH Oxidase"/>
    <property type="match status" value="1"/>
</dbReference>
<accession>C0FZV2</accession>
<evidence type="ECO:0000259" key="6">
    <source>
        <dbReference type="PROSITE" id="PS51379"/>
    </source>
</evidence>
<evidence type="ECO:0000256" key="5">
    <source>
        <dbReference type="ARBA" id="ARBA00023014"/>
    </source>
</evidence>
<dbReference type="PROSITE" id="PS00198">
    <property type="entry name" value="4FE4S_FER_1"/>
    <property type="match status" value="1"/>
</dbReference>
<dbReference type="GeneID" id="75162009"/>
<dbReference type="InterPro" id="IPR017896">
    <property type="entry name" value="4Fe4S_Fe-S-bd"/>
</dbReference>
<keyword evidence="5" id="KW-0411">Iron-sulfur</keyword>
<comment type="caution">
    <text evidence="7">The sequence shown here is derived from an EMBL/GenBank/DDBJ whole genome shotgun (WGS) entry which is preliminary data.</text>
</comment>
<dbReference type="RefSeq" id="WP_007890472.1">
    <property type="nucleotide sequence ID" value="NZ_ACFY01000170.1"/>
</dbReference>
<dbReference type="PANTHER" id="PTHR43673:SF10">
    <property type="entry name" value="NADH DEHYDROGENASE_NAD(P)H NITROREDUCTASE XCC3605-RELATED"/>
    <property type="match status" value="1"/>
</dbReference>
<evidence type="ECO:0000256" key="4">
    <source>
        <dbReference type="ARBA" id="ARBA00023004"/>
    </source>
</evidence>
<dbReference type="EMBL" id="ACFY01000170">
    <property type="protein sequence ID" value="EEG91822.1"/>
    <property type="molecule type" value="Genomic_DNA"/>
</dbReference>
<evidence type="ECO:0000256" key="1">
    <source>
        <dbReference type="ARBA" id="ARBA00007118"/>
    </source>
</evidence>
<comment type="similarity">
    <text evidence="1">Belongs to the nitroreductase family.</text>
</comment>
<evidence type="ECO:0000256" key="2">
    <source>
        <dbReference type="ARBA" id="ARBA00022723"/>
    </source>
</evidence>
<dbReference type="GO" id="GO:0051536">
    <property type="term" value="F:iron-sulfur cluster binding"/>
    <property type="evidence" value="ECO:0007669"/>
    <property type="project" value="UniProtKB-KW"/>
</dbReference>
<evidence type="ECO:0000313" key="8">
    <source>
        <dbReference type="Proteomes" id="UP000003561"/>
    </source>
</evidence>
<dbReference type="InterPro" id="IPR000415">
    <property type="entry name" value="Nitroreductase-like"/>
</dbReference>
<sequence>MVVIDKISCIGCGQCEKDCFGHNISMKEGKAHIIGNCFECGHCVAICPVNAAKIQGDTEDEIQTGNRKAEEFLNLIKNRRSIRYYKDQPVSNEQIQLVLEAGRYTPTAGNAQDVTYTVVSKKLPEVKPYIWRGLLQFGKKMKEIDPDSMYDSLWSRMYTQCCRTQGKEDHLFFNAPILLIVAAKTSVNGILAADSVELMANTLGLGCLYSGFIERGLKESSEALELLNLKKEDICICMLMGYPDISYQRPAPRKPAVIYWK</sequence>
<keyword evidence="2" id="KW-0479">Metal-binding</keyword>
<dbReference type="GO" id="GO:0046872">
    <property type="term" value="F:metal ion binding"/>
    <property type="evidence" value="ECO:0007669"/>
    <property type="project" value="UniProtKB-KW"/>
</dbReference>
<proteinExistence type="inferred from homology"/>
<gene>
    <name evidence="7" type="ORF">ROSEINA2194_04299</name>
</gene>
<dbReference type="AlphaFoldDB" id="C0FZV2"/>
<dbReference type="Proteomes" id="UP000003561">
    <property type="component" value="Unassembled WGS sequence"/>
</dbReference>
<dbReference type="Pfam" id="PF00881">
    <property type="entry name" value="Nitroreductase"/>
    <property type="match status" value="1"/>
</dbReference>
<dbReference type="InterPro" id="IPR029479">
    <property type="entry name" value="Nitroreductase"/>
</dbReference>
<keyword evidence="3" id="KW-0560">Oxidoreductase</keyword>
<keyword evidence="4" id="KW-0408">Iron</keyword>
<dbReference type="Gene3D" id="3.30.70.20">
    <property type="match status" value="1"/>
</dbReference>
<dbReference type="Pfam" id="PF13187">
    <property type="entry name" value="Fer4_9"/>
    <property type="match status" value="1"/>
</dbReference>
<feature type="domain" description="4Fe-4S ferredoxin-type" evidence="6">
    <location>
        <begin position="1"/>
        <end position="29"/>
    </location>
</feature>
<reference evidence="7 8" key="1">
    <citation type="submission" date="2009-02" db="EMBL/GenBank/DDBJ databases">
        <authorList>
            <person name="Fulton L."/>
            <person name="Clifton S."/>
            <person name="Fulton B."/>
            <person name="Xu J."/>
            <person name="Minx P."/>
            <person name="Pepin K.H."/>
            <person name="Johnson M."/>
            <person name="Bhonagiri V."/>
            <person name="Nash W.E."/>
            <person name="Mardis E.R."/>
            <person name="Wilson R.K."/>
        </authorList>
    </citation>
    <scope>NUCLEOTIDE SEQUENCE [LARGE SCALE GENOMIC DNA]</scope>
    <source>
        <strain evidence="7 8">DSM 16841</strain>
    </source>
</reference>
<dbReference type="InterPro" id="IPR017900">
    <property type="entry name" value="4Fe4S_Fe_S_CS"/>
</dbReference>
<evidence type="ECO:0000313" key="7">
    <source>
        <dbReference type="EMBL" id="EEG91822.1"/>
    </source>
</evidence>
<dbReference type="eggNOG" id="COG1145">
    <property type="taxonomic scope" value="Bacteria"/>
</dbReference>
<reference evidence="7 8" key="2">
    <citation type="submission" date="2009-03" db="EMBL/GenBank/DDBJ databases">
        <title>Draft genome sequence of Roseburia inulinivorans (DSM 16841).</title>
        <authorList>
            <person name="Sudarsanam P."/>
            <person name="Ley R."/>
            <person name="Guruge J."/>
            <person name="Turnbaugh P.J."/>
            <person name="Mahowald M."/>
            <person name="Liep D."/>
            <person name="Gordon J."/>
        </authorList>
    </citation>
    <scope>NUCLEOTIDE SEQUENCE [LARGE SCALE GENOMIC DNA]</scope>
    <source>
        <strain evidence="7 8">DSM 16841</strain>
    </source>
</reference>
<dbReference type="SUPFAM" id="SSF54862">
    <property type="entry name" value="4Fe-4S ferredoxins"/>
    <property type="match status" value="1"/>
</dbReference>
<protein>
    <submittedName>
        <fullName evidence="7">4Fe-4S binding domain protein</fullName>
    </submittedName>
</protein>
<dbReference type="SUPFAM" id="SSF55469">
    <property type="entry name" value="FMN-dependent nitroreductase-like"/>
    <property type="match status" value="1"/>
</dbReference>
<feature type="domain" description="4Fe-4S ferredoxin-type" evidence="6">
    <location>
        <begin position="36"/>
        <end position="57"/>
    </location>
</feature>
<dbReference type="eggNOG" id="COG0778">
    <property type="taxonomic scope" value="Bacteria"/>
</dbReference>